<feature type="region of interest" description="Disordered" evidence="1">
    <location>
        <begin position="1"/>
        <end position="25"/>
    </location>
</feature>
<feature type="region of interest" description="Disordered" evidence="1">
    <location>
        <begin position="165"/>
        <end position="224"/>
    </location>
</feature>
<dbReference type="AlphaFoldDB" id="A0A9W8J082"/>
<gene>
    <name evidence="2" type="ORF">H1R20_g13817</name>
</gene>
<feature type="compositionally biased region" description="Polar residues" evidence="1">
    <location>
        <begin position="531"/>
        <end position="543"/>
    </location>
</feature>
<feature type="compositionally biased region" description="Low complexity" evidence="1">
    <location>
        <begin position="489"/>
        <end position="502"/>
    </location>
</feature>
<feature type="region of interest" description="Disordered" evidence="1">
    <location>
        <begin position="489"/>
        <end position="573"/>
    </location>
</feature>
<feature type="compositionally biased region" description="Polar residues" evidence="1">
    <location>
        <begin position="352"/>
        <end position="367"/>
    </location>
</feature>
<feature type="compositionally biased region" description="Polar residues" evidence="1">
    <location>
        <begin position="503"/>
        <end position="521"/>
    </location>
</feature>
<feature type="region of interest" description="Disordered" evidence="1">
    <location>
        <begin position="104"/>
        <end position="152"/>
    </location>
</feature>
<dbReference type="Proteomes" id="UP001140091">
    <property type="component" value="Unassembled WGS sequence"/>
</dbReference>
<organism evidence="2 3">
    <name type="scientific">Candolleomyces eurysporus</name>
    <dbReference type="NCBI Taxonomy" id="2828524"/>
    <lineage>
        <taxon>Eukaryota</taxon>
        <taxon>Fungi</taxon>
        <taxon>Dikarya</taxon>
        <taxon>Basidiomycota</taxon>
        <taxon>Agaricomycotina</taxon>
        <taxon>Agaricomycetes</taxon>
        <taxon>Agaricomycetidae</taxon>
        <taxon>Agaricales</taxon>
        <taxon>Agaricineae</taxon>
        <taxon>Psathyrellaceae</taxon>
        <taxon>Candolleomyces</taxon>
    </lineage>
</organism>
<keyword evidence="3" id="KW-1185">Reference proteome</keyword>
<feature type="region of interest" description="Disordered" evidence="1">
    <location>
        <begin position="736"/>
        <end position="767"/>
    </location>
</feature>
<protein>
    <submittedName>
        <fullName evidence="2">Uncharacterized protein</fullName>
    </submittedName>
</protein>
<feature type="compositionally biased region" description="Basic and acidic residues" evidence="1">
    <location>
        <begin position="742"/>
        <end position="759"/>
    </location>
</feature>
<proteinExistence type="predicted"/>
<feature type="compositionally biased region" description="Low complexity" evidence="1">
    <location>
        <begin position="404"/>
        <end position="414"/>
    </location>
</feature>
<feature type="region of interest" description="Disordered" evidence="1">
    <location>
        <begin position="49"/>
        <end position="72"/>
    </location>
</feature>
<feature type="compositionally biased region" description="Polar residues" evidence="1">
    <location>
        <begin position="110"/>
        <end position="138"/>
    </location>
</feature>
<sequence>MESATAQGQGTPHETGDLECGILPPPTPVLSLVMSPYSGYQDVYSASSPVYSPTLSGSSSPSSTGPSTPTLTSSVLSPYILHDSRISLSESAKAKAMFSSQSWVPMPFSGSENSPQELGIQSSSTSSGFLKYYPQSNPDQHRGPQLLSHTTPGVTLASVDGVDGVSLASSGGNRYPNSVGSPPPPTSTPPSGNSLLEGKATSSEGAISHDDSRPLPTLSQQDSIVASASSLPRSVLHHSLIPMPTPRIPGTCPAEVAYGAASAAQAVHHDVQRDQANDKQPSPQMTDCSMLAFSTSSFLSIPDLTLVSGDDVENAKLPPSFSAPELRYLMFYYEHYCREPPSPGGATINGVDKSSQKVPNASENQESIVVPQTEVAEDATMAAIDPEEFDRQASTAPSFLVPSASSISVVPSGPKLDPSYSDSEVATGKESSSTDPYTSSSEDDASSVSPHDVTFIQARRGSVAQPVFLRVPGTRESVRLVPPNHAYSGLSSAMGSSRSRSGTNDTQFTSSVISRGATPTVSYLPPGELSETGSDAESVSASPSLEVENGSEVKSDGSSESERNSDNDEVEGRWMTWRRGKAMELHDRGTFSHSWPKARGLYSISYAGPDPCPTLSSGLGTVTLFNNNHRQPTSIAPATRQSAPQSNLRELMVSHINGSLPTNSTEDRKHNARRQSLSILRTSILVQTESPVAVGDLVGLTFADTRHPLFVTGLPDKPSIHSYLSRAMTIASFAPSGFSRSSTKEGSSRGRNRGREKESTGASARRAHYRKRAEIIMEQQQSLGVGRRNGVDLRDLGFGRPESVFYAA</sequence>
<dbReference type="OrthoDB" id="3035210at2759"/>
<evidence type="ECO:0000313" key="2">
    <source>
        <dbReference type="EMBL" id="KAJ2923278.1"/>
    </source>
</evidence>
<name>A0A9W8J082_9AGAR</name>
<feature type="compositionally biased region" description="Basic and acidic residues" evidence="1">
    <location>
        <begin position="551"/>
        <end position="572"/>
    </location>
</feature>
<feature type="region of interest" description="Disordered" evidence="1">
    <location>
        <begin position="344"/>
        <end position="371"/>
    </location>
</feature>
<reference evidence="2" key="1">
    <citation type="submission" date="2022-06" db="EMBL/GenBank/DDBJ databases">
        <title>Genome Sequence of Candolleomyces eurysporus.</title>
        <authorList>
            <person name="Buettner E."/>
        </authorList>
    </citation>
    <scope>NUCLEOTIDE SEQUENCE</scope>
    <source>
        <strain evidence="2">VTCC 930004</strain>
    </source>
</reference>
<evidence type="ECO:0000256" key="1">
    <source>
        <dbReference type="SAM" id="MobiDB-lite"/>
    </source>
</evidence>
<feature type="compositionally biased region" description="Polar residues" evidence="1">
    <location>
        <begin position="1"/>
        <end position="12"/>
    </location>
</feature>
<feature type="region of interest" description="Disordered" evidence="1">
    <location>
        <begin position="404"/>
        <end position="449"/>
    </location>
</feature>
<accession>A0A9W8J082</accession>
<comment type="caution">
    <text evidence="2">The sequence shown here is derived from an EMBL/GenBank/DDBJ whole genome shotgun (WGS) entry which is preliminary data.</text>
</comment>
<feature type="compositionally biased region" description="Low complexity" evidence="1">
    <location>
        <begin position="430"/>
        <end position="440"/>
    </location>
</feature>
<dbReference type="EMBL" id="JANBPK010001373">
    <property type="protein sequence ID" value="KAJ2923278.1"/>
    <property type="molecule type" value="Genomic_DNA"/>
</dbReference>
<evidence type="ECO:0000313" key="3">
    <source>
        <dbReference type="Proteomes" id="UP001140091"/>
    </source>
</evidence>
<feature type="non-terminal residue" evidence="2">
    <location>
        <position position="808"/>
    </location>
</feature>